<protein>
    <recommendedName>
        <fullName evidence="9">CRISPR-associated endoribonuclease Cas2</fullName>
        <ecNumber evidence="9">3.1.-.-</ecNumber>
    </recommendedName>
</protein>
<sequence>MSNLELNRYELMWMMVLFDLPVIEKKERKAATDFRNFLLDNGFSMVQYSIYTKLFSGKDACEKYYKLIVNNLPPSGKVDILTITDKQYSNIISYSSGDKIEKKAPEQLMLF</sequence>
<keyword evidence="7 9" id="KW-0460">Magnesium</keyword>
<comment type="cofactor">
    <cofactor evidence="1 9">
        <name>Mg(2+)</name>
        <dbReference type="ChEBI" id="CHEBI:18420"/>
    </cofactor>
</comment>
<keyword evidence="11" id="KW-1185">Reference proteome</keyword>
<dbReference type="SUPFAM" id="SSF143430">
    <property type="entry name" value="TTP0101/SSO1404-like"/>
    <property type="match status" value="1"/>
</dbReference>
<dbReference type="GO" id="GO:0051607">
    <property type="term" value="P:defense response to virus"/>
    <property type="evidence" value="ECO:0007669"/>
    <property type="project" value="UniProtKB-UniRule"/>
</dbReference>
<keyword evidence="5 9" id="KW-0255">Endonuclease</keyword>
<dbReference type="GeneID" id="303366969"/>
<organism evidence="10 11">
    <name type="scientific">Treponema berlinense</name>
    <dbReference type="NCBI Taxonomy" id="225004"/>
    <lineage>
        <taxon>Bacteria</taxon>
        <taxon>Pseudomonadati</taxon>
        <taxon>Spirochaetota</taxon>
        <taxon>Spirochaetia</taxon>
        <taxon>Spirochaetales</taxon>
        <taxon>Treponemataceae</taxon>
        <taxon>Treponema</taxon>
    </lineage>
</organism>
<dbReference type="InterPro" id="IPR021127">
    <property type="entry name" value="CRISPR_associated_Cas2"/>
</dbReference>
<keyword evidence="4 9" id="KW-0479">Metal-binding</keyword>
<gene>
    <name evidence="9" type="primary">cas2</name>
    <name evidence="10" type="ORF">SAMN02745152_00705</name>
</gene>
<name>A0A1T4LZL7_9SPIR</name>
<keyword evidence="3 9" id="KW-0540">Nuclease</keyword>
<feature type="binding site" evidence="9">
    <location>
        <position position="19"/>
    </location>
    <ligand>
        <name>Mg(2+)</name>
        <dbReference type="ChEBI" id="CHEBI:18420"/>
        <note>catalytic</note>
    </ligand>
</feature>
<keyword evidence="6 9" id="KW-0378">Hydrolase</keyword>
<reference evidence="10 11" key="1">
    <citation type="submission" date="2017-02" db="EMBL/GenBank/DDBJ databases">
        <authorList>
            <person name="Peterson S.W."/>
        </authorList>
    </citation>
    <scope>NUCLEOTIDE SEQUENCE [LARGE SCALE GENOMIC DNA]</scope>
    <source>
        <strain evidence="10 11">ATCC BAA-909</strain>
    </source>
</reference>
<dbReference type="EMBL" id="FUXC01000003">
    <property type="protein sequence ID" value="SJZ60190.1"/>
    <property type="molecule type" value="Genomic_DNA"/>
</dbReference>
<accession>A0A1T4LZL7</accession>
<dbReference type="GO" id="GO:0046872">
    <property type="term" value="F:metal ion binding"/>
    <property type="evidence" value="ECO:0007669"/>
    <property type="project" value="UniProtKB-UniRule"/>
</dbReference>
<evidence type="ECO:0000256" key="4">
    <source>
        <dbReference type="ARBA" id="ARBA00022723"/>
    </source>
</evidence>
<evidence type="ECO:0000256" key="5">
    <source>
        <dbReference type="ARBA" id="ARBA00022759"/>
    </source>
</evidence>
<evidence type="ECO:0000256" key="8">
    <source>
        <dbReference type="ARBA" id="ARBA00023118"/>
    </source>
</evidence>
<dbReference type="Pfam" id="PF09827">
    <property type="entry name" value="CRISPR_Cas2"/>
    <property type="match status" value="1"/>
</dbReference>
<keyword evidence="8 9" id="KW-0051">Antiviral defense</keyword>
<dbReference type="HAMAP" id="MF_01471">
    <property type="entry name" value="Cas2"/>
    <property type="match status" value="1"/>
</dbReference>
<proteinExistence type="inferred from homology"/>
<evidence type="ECO:0000256" key="2">
    <source>
        <dbReference type="ARBA" id="ARBA00009959"/>
    </source>
</evidence>
<comment type="function">
    <text evidence="9">CRISPR (clustered regularly interspaced short palindromic repeat), is an adaptive immune system that provides protection against mobile genetic elements (viruses, transposable elements and conjugative plasmids). CRISPR clusters contain sequences complementary to antecedent mobile elements and target invading nucleic acids. CRISPR clusters are transcribed and processed into CRISPR RNA (crRNA). Functions as a ssRNA-specific endoribonuclease. Involved in the integration of spacer DNA into the CRISPR cassette.</text>
</comment>
<comment type="subunit">
    <text evidence="9">Homodimer, forms a heterotetramer with a Cas1 homodimer.</text>
</comment>
<evidence type="ECO:0000313" key="10">
    <source>
        <dbReference type="EMBL" id="SJZ60190.1"/>
    </source>
</evidence>
<evidence type="ECO:0000256" key="1">
    <source>
        <dbReference type="ARBA" id="ARBA00001946"/>
    </source>
</evidence>
<dbReference type="InterPro" id="IPR019199">
    <property type="entry name" value="Virulence_VapD/CRISPR_Cas2"/>
</dbReference>
<evidence type="ECO:0000256" key="6">
    <source>
        <dbReference type="ARBA" id="ARBA00022801"/>
    </source>
</evidence>
<dbReference type="STRING" id="225004.SAMN02745152_00705"/>
<dbReference type="NCBIfam" id="TIGR01573">
    <property type="entry name" value="cas2"/>
    <property type="match status" value="1"/>
</dbReference>
<evidence type="ECO:0000256" key="7">
    <source>
        <dbReference type="ARBA" id="ARBA00022842"/>
    </source>
</evidence>
<evidence type="ECO:0000313" key="11">
    <source>
        <dbReference type="Proteomes" id="UP000190395"/>
    </source>
</evidence>
<evidence type="ECO:0000256" key="9">
    <source>
        <dbReference type="HAMAP-Rule" id="MF_01471"/>
    </source>
</evidence>
<dbReference type="AlphaFoldDB" id="A0A1T4LZL7"/>
<dbReference type="GO" id="GO:0043571">
    <property type="term" value="P:maintenance of CRISPR repeat elements"/>
    <property type="evidence" value="ECO:0007669"/>
    <property type="project" value="UniProtKB-UniRule"/>
</dbReference>
<dbReference type="GO" id="GO:0016787">
    <property type="term" value="F:hydrolase activity"/>
    <property type="evidence" value="ECO:0007669"/>
    <property type="project" value="UniProtKB-KW"/>
</dbReference>
<dbReference type="GO" id="GO:0004521">
    <property type="term" value="F:RNA endonuclease activity"/>
    <property type="evidence" value="ECO:0007669"/>
    <property type="project" value="InterPro"/>
</dbReference>
<dbReference type="EC" id="3.1.-.-" evidence="9"/>
<evidence type="ECO:0000256" key="3">
    <source>
        <dbReference type="ARBA" id="ARBA00022722"/>
    </source>
</evidence>
<dbReference type="Proteomes" id="UP000190395">
    <property type="component" value="Unassembled WGS sequence"/>
</dbReference>
<dbReference type="RefSeq" id="WP_200806542.1">
    <property type="nucleotide sequence ID" value="NZ_FUXC01000003.1"/>
</dbReference>
<comment type="similarity">
    <text evidence="2 9">Belongs to the CRISPR-associated endoribonuclease Cas2 protein family.</text>
</comment>